<dbReference type="Gene3D" id="1.10.10.10">
    <property type="entry name" value="Winged helix-like DNA-binding domain superfamily/Winged helix DNA-binding domain"/>
    <property type="match status" value="1"/>
</dbReference>
<evidence type="ECO:0000256" key="1">
    <source>
        <dbReference type="ARBA" id="ARBA00023015"/>
    </source>
</evidence>
<dbReference type="PANTHER" id="PTHR44688:SF16">
    <property type="entry name" value="DNA-BINDING TRANSCRIPTIONAL ACTIVATOR DEVR_DOSR"/>
    <property type="match status" value="1"/>
</dbReference>
<evidence type="ECO:0000256" key="2">
    <source>
        <dbReference type="ARBA" id="ARBA00023125"/>
    </source>
</evidence>
<accession>A0A7Z0IST1</accession>
<protein>
    <submittedName>
        <fullName evidence="5">DNA-binding CsgD family transcriptional regulator</fullName>
    </submittedName>
</protein>
<dbReference type="EMBL" id="JACBZR010000001">
    <property type="protein sequence ID" value="NYI78246.1"/>
    <property type="molecule type" value="Genomic_DNA"/>
</dbReference>
<dbReference type="AlphaFoldDB" id="A0A7Z0IST1"/>
<dbReference type="SUPFAM" id="SSF55781">
    <property type="entry name" value="GAF domain-like"/>
    <property type="match status" value="1"/>
</dbReference>
<organism evidence="5 6">
    <name type="scientific">Nocardioides panzhihuensis</name>
    <dbReference type="NCBI Taxonomy" id="860243"/>
    <lineage>
        <taxon>Bacteria</taxon>
        <taxon>Bacillati</taxon>
        <taxon>Actinomycetota</taxon>
        <taxon>Actinomycetes</taxon>
        <taxon>Propionibacteriales</taxon>
        <taxon>Nocardioidaceae</taxon>
        <taxon>Nocardioides</taxon>
    </lineage>
</organism>
<keyword evidence="6" id="KW-1185">Reference proteome</keyword>
<dbReference type="SMART" id="SM00065">
    <property type="entry name" value="GAF"/>
    <property type="match status" value="1"/>
</dbReference>
<dbReference type="PRINTS" id="PR00038">
    <property type="entry name" value="HTHLUXR"/>
</dbReference>
<gene>
    <name evidence="5" type="ORF">BJ988_002894</name>
</gene>
<dbReference type="SMART" id="SM00421">
    <property type="entry name" value="HTH_LUXR"/>
    <property type="match status" value="1"/>
</dbReference>
<name>A0A7Z0IST1_9ACTN</name>
<evidence type="ECO:0000313" key="6">
    <source>
        <dbReference type="Proteomes" id="UP000564496"/>
    </source>
</evidence>
<dbReference type="Pfam" id="PF00196">
    <property type="entry name" value="GerE"/>
    <property type="match status" value="1"/>
</dbReference>
<keyword evidence="3" id="KW-0804">Transcription</keyword>
<evidence type="ECO:0000313" key="5">
    <source>
        <dbReference type="EMBL" id="NYI78246.1"/>
    </source>
</evidence>
<evidence type="ECO:0000256" key="3">
    <source>
        <dbReference type="ARBA" id="ARBA00023163"/>
    </source>
</evidence>
<dbReference type="SUPFAM" id="SSF46894">
    <property type="entry name" value="C-terminal effector domain of the bipartite response regulators"/>
    <property type="match status" value="1"/>
</dbReference>
<evidence type="ECO:0000259" key="4">
    <source>
        <dbReference type="PROSITE" id="PS50043"/>
    </source>
</evidence>
<dbReference type="RefSeq" id="WP_218860873.1">
    <property type="nucleotide sequence ID" value="NZ_JACBZR010000001.1"/>
</dbReference>
<keyword evidence="2 5" id="KW-0238">DNA-binding</keyword>
<dbReference type="Gene3D" id="3.30.450.40">
    <property type="match status" value="1"/>
</dbReference>
<dbReference type="CDD" id="cd06170">
    <property type="entry name" value="LuxR_C_like"/>
    <property type="match status" value="1"/>
</dbReference>
<dbReference type="PANTHER" id="PTHR44688">
    <property type="entry name" value="DNA-BINDING TRANSCRIPTIONAL ACTIVATOR DEVR_DOSR"/>
    <property type="match status" value="1"/>
</dbReference>
<dbReference type="GO" id="GO:0003677">
    <property type="term" value="F:DNA binding"/>
    <property type="evidence" value="ECO:0007669"/>
    <property type="project" value="UniProtKB-KW"/>
</dbReference>
<reference evidence="5 6" key="1">
    <citation type="submission" date="2020-07" db="EMBL/GenBank/DDBJ databases">
        <title>Sequencing the genomes of 1000 actinobacteria strains.</title>
        <authorList>
            <person name="Klenk H.-P."/>
        </authorList>
    </citation>
    <scope>NUCLEOTIDE SEQUENCE [LARGE SCALE GENOMIC DNA]</scope>
    <source>
        <strain evidence="5 6">DSM 26487</strain>
    </source>
</reference>
<dbReference type="PROSITE" id="PS50043">
    <property type="entry name" value="HTH_LUXR_2"/>
    <property type="match status" value="1"/>
</dbReference>
<dbReference type="InterPro" id="IPR003018">
    <property type="entry name" value="GAF"/>
</dbReference>
<dbReference type="PROSITE" id="PS00622">
    <property type="entry name" value="HTH_LUXR_1"/>
    <property type="match status" value="1"/>
</dbReference>
<dbReference type="InterPro" id="IPR000792">
    <property type="entry name" value="Tscrpt_reg_LuxR_C"/>
</dbReference>
<dbReference type="GO" id="GO:0006355">
    <property type="term" value="P:regulation of DNA-templated transcription"/>
    <property type="evidence" value="ECO:0007669"/>
    <property type="project" value="InterPro"/>
</dbReference>
<dbReference type="InterPro" id="IPR036388">
    <property type="entry name" value="WH-like_DNA-bd_sf"/>
</dbReference>
<comment type="caution">
    <text evidence="5">The sequence shown here is derived from an EMBL/GenBank/DDBJ whole genome shotgun (WGS) entry which is preliminary data.</text>
</comment>
<dbReference type="InterPro" id="IPR029016">
    <property type="entry name" value="GAF-like_dom_sf"/>
</dbReference>
<proteinExistence type="predicted"/>
<dbReference type="Proteomes" id="UP000564496">
    <property type="component" value="Unassembled WGS sequence"/>
</dbReference>
<sequence>MTSVRCPGASSDHLGDELEEQRREIAERLRSLTAAAALSASTPGLEALSGPGLLGLDGSVLQRQSSLFAATEAASAVVGERIRPAPLLAARRVSLALERLQAGTELDDVLRAVPSELCWAGDFDRVLFSRVESSSWSPQAWFTAHPESAVDVAFGKLVRGATFPLASGSIEAEIVRRRVTALVTDAASETRTFPPLITVAHCDSYVIAPVVSGGAVVGLLHADTGATGTPLVEADRVTMRAFGDGFGLILDCLALLGALDEQRRQISAALARAGQAVGDLCDAPLILASEATATLPPPRQPAARGAMSGLTAREQDVFALLVSGATNPEIADRLTVSETTVKSHVKHILRKLRVSNRAEAIAKYVRGGGLNGVAS</sequence>
<feature type="domain" description="HTH luxR-type" evidence="4">
    <location>
        <begin position="303"/>
        <end position="368"/>
    </location>
</feature>
<dbReference type="InterPro" id="IPR016032">
    <property type="entry name" value="Sig_transdc_resp-reg_C-effctor"/>
</dbReference>
<keyword evidence="1" id="KW-0805">Transcription regulation</keyword>